<dbReference type="GO" id="GO:0000978">
    <property type="term" value="F:RNA polymerase II cis-regulatory region sequence-specific DNA binding"/>
    <property type="evidence" value="ECO:0007669"/>
    <property type="project" value="TreeGrafter"/>
</dbReference>
<feature type="region of interest" description="Disordered" evidence="7">
    <location>
        <begin position="863"/>
        <end position="883"/>
    </location>
</feature>
<gene>
    <name evidence="8" type="ORF">DAKH74_049040</name>
</gene>
<proteinExistence type="predicted"/>
<keyword evidence="5" id="KW-0804">Transcription</keyword>
<feature type="compositionally biased region" description="Polar residues" evidence="7">
    <location>
        <begin position="189"/>
        <end position="199"/>
    </location>
</feature>
<evidence type="ECO:0000256" key="5">
    <source>
        <dbReference type="ARBA" id="ARBA00023163"/>
    </source>
</evidence>
<evidence type="ECO:0000256" key="2">
    <source>
        <dbReference type="ARBA" id="ARBA00022833"/>
    </source>
</evidence>
<dbReference type="PANTHER" id="PTHR31944:SF131">
    <property type="entry name" value="HEME-RESPONSIVE ZINC FINGER TRANSCRIPTION FACTOR HAP1"/>
    <property type="match status" value="1"/>
</dbReference>
<dbReference type="GO" id="GO:0046872">
    <property type="term" value="F:metal ion binding"/>
    <property type="evidence" value="ECO:0007669"/>
    <property type="project" value="UniProtKB-KW"/>
</dbReference>
<evidence type="ECO:0000313" key="9">
    <source>
        <dbReference type="Proteomes" id="UP001377567"/>
    </source>
</evidence>
<dbReference type="PANTHER" id="PTHR31944">
    <property type="entry name" value="HEME-RESPONSIVE ZINC FINGER TRANSCRIPTION FACTOR HAP1"/>
    <property type="match status" value="1"/>
</dbReference>
<evidence type="ECO:0000313" key="8">
    <source>
        <dbReference type="EMBL" id="GMM58287.1"/>
    </source>
</evidence>
<dbReference type="GO" id="GO:0001228">
    <property type="term" value="F:DNA-binding transcription activator activity, RNA polymerase II-specific"/>
    <property type="evidence" value="ECO:0007669"/>
    <property type="project" value="TreeGrafter"/>
</dbReference>
<keyword evidence="3" id="KW-0805">Transcription regulation</keyword>
<keyword evidence="1" id="KW-0479">Metal-binding</keyword>
<feature type="region of interest" description="Disordered" evidence="7">
    <location>
        <begin position="187"/>
        <end position="212"/>
    </location>
</feature>
<reference evidence="8 9" key="1">
    <citation type="journal article" date="2023" name="Elife">
        <title>Identification of key yeast species and microbe-microbe interactions impacting larval growth of Drosophila in the wild.</title>
        <authorList>
            <person name="Mure A."/>
            <person name="Sugiura Y."/>
            <person name="Maeda R."/>
            <person name="Honda K."/>
            <person name="Sakurai N."/>
            <person name="Takahashi Y."/>
            <person name="Watada M."/>
            <person name="Katoh T."/>
            <person name="Gotoh A."/>
            <person name="Gotoh Y."/>
            <person name="Taniguchi I."/>
            <person name="Nakamura K."/>
            <person name="Hayashi T."/>
            <person name="Katayama T."/>
            <person name="Uemura T."/>
            <person name="Hattori Y."/>
        </authorList>
    </citation>
    <scope>NUCLEOTIDE SEQUENCE [LARGE SCALE GENOMIC DNA]</scope>
    <source>
        <strain evidence="8 9">KH-74</strain>
    </source>
</reference>
<dbReference type="InterPro" id="IPR051430">
    <property type="entry name" value="Fungal_TF_Env_Response"/>
</dbReference>
<sequence length="995" mass="112695">MRQIWASNDDMWSEDDEISFLKRKMTNLSQLLDLSTRLNSMGLVLNQGTEQIVYRANEIELNFTLGMSSTENKPNWENKFRYNPSHNPVTILKTDPALLEVWNNVTKLHEKLAEELGNSSQSSDHSDKDNSNNENNQELPAEYSENILDAKTSQVPLSGEKEGVALSTTAIGVAEVNASPLAQSERIEYTSSSGSQITQAGIDDDNNPRKRNSIANMLNVSDAATLSSQPQRDTPVIDVNVPIEVTSDGSSMLSDKEHLDRITNNGVVNREDILGALLNFMPSRLETELLIQTFFKYLYPYLPFLDAKNIKIQFDRIFPFTSDTLQHLPQEPKLVKVSLSNYNDYCNLGIIVLIIKLTELSFDSVSLHGGLFGDNEAGERSIDPNSSLFQHRIPMCILDTIERNFINIEGNMIGTYVTLPLIHFTILSRVYSESANDVDYLFASRCSVENIVQLALSFGLNIDPNNHSLLAKINEGNDRVSVAPNIDRFKHTWRKTWYFIVSLDVNQSFDFGRTRLLKNLKQVSNTKLPIFSNVDYVKDIQELVVVKNFTLFYELDLIIISILRLFEDVRRESVTKLKFDVIIGALVRLATGKASTKEALLTLDNLNILPEQEGWLRVLFVKDANEWYNLPNIDQLLDTTPDILNLSELERKLEIPRKSMSNSLLFVKHIVLRHLIFELSWKASASFPLESRYGQFSVYYGKEAYNWTVDILNNIVLFFNESIESPGMATRIITPPLLQPLFASLQYLTTLLLKKSPIFENAGNVLLNSITTLLKKIAKYNKRSEVIFEFINKFNTLYPHESYVQQARESVVNYNDSGNARAHSPDNADQDLQRHMFGPRTSFVVPDYHSAVAPQQYLQPVSNTQSLPEGSFNPAPAYPSYQPNNVTRTPYAIPVYMNHPGSVYNPGQVVSYPPAIYYPPVQQQQQFAVPQNPNQYFVPYQVVTFPSNAGIQYVQQSQPYQPPNTQQNANSRGPGSHNPPEEYPTFQSGSYPPGR</sequence>
<dbReference type="Proteomes" id="UP001377567">
    <property type="component" value="Unassembled WGS sequence"/>
</dbReference>
<keyword evidence="2" id="KW-0862">Zinc</keyword>
<name>A0AAV5S4X5_MAUHU</name>
<feature type="region of interest" description="Disordered" evidence="7">
    <location>
        <begin position="115"/>
        <end position="137"/>
    </location>
</feature>
<protein>
    <submittedName>
        <fullName evidence="8">Uncharacterized protein</fullName>
    </submittedName>
</protein>
<feature type="compositionally biased region" description="Polar residues" evidence="7">
    <location>
        <begin position="964"/>
        <end position="973"/>
    </location>
</feature>
<dbReference type="EMBL" id="BTGD01000025">
    <property type="protein sequence ID" value="GMM58287.1"/>
    <property type="molecule type" value="Genomic_DNA"/>
</dbReference>
<dbReference type="AlphaFoldDB" id="A0AAV5S4X5"/>
<feature type="compositionally biased region" description="Polar residues" evidence="7">
    <location>
        <begin position="985"/>
        <end position="995"/>
    </location>
</feature>
<evidence type="ECO:0000256" key="7">
    <source>
        <dbReference type="SAM" id="MobiDB-lite"/>
    </source>
</evidence>
<organism evidence="8 9">
    <name type="scientific">Maudiozyma humilis</name>
    <name type="common">Sour dough yeast</name>
    <name type="synonym">Kazachstania humilis</name>
    <dbReference type="NCBI Taxonomy" id="51915"/>
    <lineage>
        <taxon>Eukaryota</taxon>
        <taxon>Fungi</taxon>
        <taxon>Dikarya</taxon>
        <taxon>Ascomycota</taxon>
        <taxon>Saccharomycotina</taxon>
        <taxon>Saccharomycetes</taxon>
        <taxon>Saccharomycetales</taxon>
        <taxon>Saccharomycetaceae</taxon>
        <taxon>Maudiozyma</taxon>
    </lineage>
</organism>
<keyword evidence="6" id="KW-0539">Nucleus</keyword>
<comment type="caution">
    <text evidence="8">The sequence shown here is derived from an EMBL/GenBank/DDBJ whole genome shotgun (WGS) entry which is preliminary data.</text>
</comment>
<keyword evidence="4" id="KW-0238">DNA-binding</keyword>
<dbReference type="CDD" id="cd12148">
    <property type="entry name" value="fungal_TF_MHR"/>
    <property type="match status" value="1"/>
</dbReference>
<accession>A0AAV5S4X5</accession>
<evidence type="ECO:0000256" key="1">
    <source>
        <dbReference type="ARBA" id="ARBA00022723"/>
    </source>
</evidence>
<evidence type="ECO:0000256" key="4">
    <source>
        <dbReference type="ARBA" id="ARBA00023125"/>
    </source>
</evidence>
<keyword evidence="9" id="KW-1185">Reference proteome</keyword>
<evidence type="ECO:0000256" key="3">
    <source>
        <dbReference type="ARBA" id="ARBA00023015"/>
    </source>
</evidence>
<feature type="region of interest" description="Disordered" evidence="7">
    <location>
        <begin position="957"/>
        <end position="995"/>
    </location>
</feature>
<evidence type="ECO:0000256" key="6">
    <source>
        <dbReference type="ARBA" id="ARBA00023242"/>
    </source>
</evidence>
<dbReference type="GO" id="GO:0005634">
    <property type="term" value="C:nucleus"/>
    <property type="evidence" value="ECO:0007669"/>
    <property type="project" value="TreeGrafter"/>
</dbReference>